<gene>
    <name evidence="1" type="ORF">TRFO_19396</name>
</gene>
<dbReference type="EMBL" id="MLAK01000592">
    <property type="protein sequence ID" value="OHT11284.1"/>
    <property type="molecule type" value="Genomic_DNA"/>
</dbReference>
<reference evidence="1" key="1">
    <citation type="submission" date="2016-10" db="EMBL/GenBank/DDBJ databases">
        <authorList>
            <person name="Benchimol M."/>
            <person name="Almeida L.G."/>
            <person name="Vasconcelos A.T."/>
            <person name="Perreira-Neves A."/>
            <person name="Rosa I.A."/>
            <person name="Tasca T."/>
            <person name="Bogo M.R."/>
            <person name="de Souza W."/>
        </authorList>
    </citation>
    <scope>NUCLEOTIDE SEQUENCE [LARGE SCALE GENOMIC DNA]</scope>
    <source>
        <strain evidence="1">K</strain>
    </source>
</reference>
<dbReference type="SUPFAM" id="SSF48371">
    <property type="entry name" value="ARM repeat"/>
    <property type="match status" value="1"/>
</dbReference>
<evidence type="ECO:0000313" key="1">
    <source>
        <dbReference type="EMBL" id="OHT11284.1"/>
    </source>
</evidence>
<proteinExistence type="predicted"/>
<keyword evidence="2" id="KW-1185">Reference proteome</keyword>
<dbReference type="GO" id="GO:0007165">
    <property type="term" value="P:signal transduction"/>
    <property type="evidence" value="ECO:0007669"/>
    <property type="project" value="InterPro"/>
</dbReference>
<evidence type="ECO:0000313" key="2">
    <source>
        <dbReference type="Proteomes" id="UP000179807"/>
    </source>
</evidence>
<dbReference type="Pfam" id="PF01603">
    <property type="entry name" value="B56"/>
    <property type="match status" value="1"/>
</dbReference>
<dbReference type="PANTHER" id="PTHR10257:SF3">
    <property type="entry name" value="SERINE_THREONINE-PROTEIN PHOSPHATASE 2A 56 KDA REGULATORY SUBUNIT GAMMA ISOFORM"/>
    <property type="match status" value="1"/>
</dbReference>
<protein>
    <recommendedName>
        <fullName evidence="3">Phosphoprotein phosphatase</fullName>
    </recommendedName>
</protein>
<organism evidence="1 2">
    <name type="scientific">Tritrichomonas foetus</name>
    <dbReference type="NCBI Taxonomy" id="1144522"/>
    <lineage>
        <taxon>Eukaryota</taxon>
        <taxon>Metamonada</taxon>
        <taxon>Parabasalia</taxon>
        <taxon>Tritrichomonadida</taxon>
        <taxon>Tritrichomonadidae</taxon>
        <taxon>Tritrichomonas</taxon>
    </lineage>
</organism>
<dbReference type="GO" id="GO:0019888">
    <property type="term" value="F:protein phosphatase regulator activity"/>
    <property type="evidence" value="ECO:0007669"/>
    <property type="project" value="InterPro"/>
</dbReference>
<dbReference type="GO" id="GO:0000159">
    <property type="term" value="C:protein phosphatase type 2A complex"/>
    <property type="evidence" value="ECO:0007669"/>
    <property type="project" value="InterPro"/>
</dbReference>
<dbReference type="PANTHER" id="PTHR10257">
    <property type="entry name" value="SERINE/THREONINE PROTEIN PHOSPHATASE 2A PP2A REGULATORY SUBUNIT B"/>
    <property type="match status" value="1"/>
</dbReference>
<dbReference type="GeneID" id="94835472"/>
<evidence type="ECO:0008006" key="3">
    <source>
        <dbReference type="Google" id="ProtNLM"/>
    </source>
</evidence>
<dbReference type="Gene3D" id="1.25.10.10">
    <property type="entry name" value="Leucine-rich Repeat Variant"/>
    <property type="match status" value="1"/>
</dbReference>
<dbReference type="RefSeq" id="XP_068364420.1">
    <property type="nucleotide sequence ID" value="XM_068500768.1"/>
</dbReference>
<dbReference type="AlphaFoldDB" id="A0A1J4KNC0"/>
<comment type="caution">
    <text evidence="1">The sequence shown here is derived from an EMBL/GenBank/DDBJ whole genome shotgun (WGS) entry which is preliminary data.</text>
</comment>
<name>A0A1J4KNC0_9EUKA</name>
<dbReference type="Proteomes" id="UP000179807">
    <property type="component" value="Unassembled WGS sequence"/>
</dbReference>
<accession>A0A1J4KNC0</accession>
<sequence>MTKINSIYQNYKFLKQILFPKSMLGRYGKQVHLSMLSARFLKPPIAACKIRAVNSRKLPPIDNCNAFESAEELKRIFDDQSLPPNISLIHRSKSFGYDDIPFPSELNEDFIKIFQYKCDICLSAIEVKTNNLSNNEFFQAKTKALNDIYQILQNTEISEQFQVQHVDKLFAIVTANITRALKLDSNSYQNFDDQIMTPDPFFMHLNIVYQIYMLIIENRSWQKFYPPKFYRKVIFCSNSPDSRERDLVVQSLVHSYINLVNIRSDIMKDAFKTIYDYVCGYASPFCVNPMLNFLSRIFNASNKFPIECQTLCIENIIPLLQTYHLSWFIKSLRRVFTQMLQANNSISSIILKNLIVHWPICSQNKQPIFLSLIKDVLEVISEAEFNVYSNALFRIYRDCAMSLSSKVAEESFKVWQNKKFIALVKKSNIDLIESTFVPIKTTSKSHWCITTQDAAKNVVNVMNSIDQNACEIASYDTQNQSISLHKTHSSWIMIANTAASFYEVDLANLVNKIDKAFPIKKTVMFEQPLKIQMNSLPSLKPKSRLRRHSLFY</sequence>
<dbReference type="VEuPathDB" id="TrichDB:TRFO_19396"/>
<dbReference type="InterPro" id="IPR002554">
    <property type="entry name" value="PP2A_B56"/>
</dbReference>
<dbReference type="FunFam" id="1.25.10.10:FF:000331">
    <property type="entry name" value="Phosphoprotein phosphatase, putative"/>
    <property type="match status" value="1"/>
</dbReference>
<dbReference type="InterPro" id="IPR016024">
    <property type="entry name" value="ARM-type_fold"/>
</dbReference>
<dbReference type="InterPro" id="IPR011989">
    <property type="entry name" value="ARM-like"/>
</dbReference>